<sequence length="170" mass="18636">MPLAASLAFHSCRLRRASVFHPEGSTSSSKPLRCSLSLPLSARKISAPSSLSSPRLRVASLHSRISSRQSIQLTEPDIIRSMAVYWLLWYLSGGSRLKNWRTSCTPTQAFGALEIYAQSIQSAQSDHRMQASCQPLNVRLLAIGSEVPVPSETNNGFLVLAPALRCKDRS</sequence>
<dbReference type="Proteomes" id="UP000182658">
    <property type="component" value="Unassembled WGS sequence"/>
</dbReference>
<reference evidence="1 2" key="1">
    <citation type="submission" date="2016-10" db="EMBL/GenBank/DDBJ databases">
        <title>Draft genome sequence of Coniochaeta ligniaria NRRL30616, a lignocellulolytic fungus for bioabatement of inhibitors in plant biomass hydrolysates.</title>
        <authorList>
            <consortium name="DOE Joint Genome Institute"/>
            <person name="Jimenez D.J."/>
            <person name="Hector R.E."/>
            <person name="Riley R."/>
            <person name="Sun H."/>
            <person name="Grigoriev I.V."/>
            <person name="Van Elsas J.D."/>
            <person name="Nichols N.N."/>
        </authorList>
    </citation>
    <scope>NUCLEOTIDE SEQUENCE [LARGE SCALE GENOMIC DNA]</scope>
    <source>
        <strain evidence="1 2">NRRL 30616</strain>
    </source>
</reference>
<proteinExistence type="predicted"/>
<dbReference type="EMBL" id="KV875100">
    <property type="protein sequence ID" value="OIW26714.1"/>
    <property type="molecule type" value="Genomic_DNA"/>
</dbReference>
<evidence type="ECO:0000313" key="1">
    <source>
        <dbReference type="EMBL" id="OIW26714.1"/>
    </source>
</evidence>
<organism evidence="1 2">
    <name type="scientific">Coniochaeta ligniaria NRRL 30616</name>
    <dbReference type="NCBI Taxonomy" id="1408157"/>
    <lineage>
        <taxon>Eukaryota</taxon>
        <taxon>Fungi</taxon>
        <taxon>Dikarya</taxon>
        <taxon>Ascomycota</taxon>
        <taxon>Pezizomycotina</taxon>
        <taxon>Sordariomycetes</taxon>
        <taxon>Sordariomycetidae</taxon>
        <taxon>Coniochaetales</taxon>
        <taxon>Coniochaetaceae</taxon>
        <taxon>Coniochaeta</taxon>
    </lineage>
</organism>
<protein>
    <submittedName>
        <fullName evidence="1">Uncharacterized protein</fullName>
    </submittedName>
</protein>
<accession>A0A1J7JGH7</accession>
<dbReference type="AlphaFoldDB" id="A0A1J7JGH7"/>
<gene>
    <name evidence="1" type="ORF">CONLIGDRAFT_483748</name>
</gene>
<keyword evidence="2" id="KW-1185">Reference proteome</keyword>
<name>A0A1J7JGH7_9PEZI</name>
<dbReference type="InParanoid" id="A0A1J7JGH7"/>
<evidence type="ECO:0000313" key="2">
    <source>
        <dbReference type="Proteomes" id="UP000182658"/>
    </source>
</evidence>